<proteinExistence type="predicted"/>
<comment type="caution">
    <text evidence="1">The sequence shown here is derived from an EMBL/GenBank/DDBJ whole genome shotgun (WGS) entry which is preliminary data.</text>
</comment>
<organism evidence="1">
    <name type="scientific">marine sediment metagenome</name>
    <dbReference type="NCBI Taxonomy" id="412755"/>
    <lineage>
        <taxon>unclassified sequences</taxon>
        <taxon>metagenomes</taxon>
        <taxon>ecological metagenomes</taxon>
    </lineage>
</organism>
<accession>A0A0F9UGM8</accession>
<dbReference type="EMBL" id="LAZR01000697">
    <property type="protein sequence ID" value="KKN60391.1"/>
    <property type="molecule type" value="Genomic_DNA"/>
</dbReference>
<dbReference type="AlphaFoldDB" id="A0A0F9UGM8"/>
<sequence length="196" mass="22253">MKPTRVEVYPSEQKPDTIISPLTFEVDRSNGTVNIVGYPVGYTRLTEQVWDDLVQKVNEAFVEEPKIELETDSLFNTYHAPEEMVDALKDLPVQELRTQVEPADTRDRCWECGRIEEDTCSNCDQYPSEGHDSNCMAQALTELPTETYKTHYCKGCQSYLEGIHFPHCPLYNRQLCSNCGLNPIEGHDSNCMAGPP</sequence>
<evidence type="ECO:0000313" key="1">
    <source>
        <dbReference type="EMBL" id="KKN60391.1"/>
    </source>
</evidence>
<name>A0A0F9UGM8_9ZZZZ</name>
<protein>
    <submittedName>
        <fullName evidence="1">Uncharacterized protein</fullName>
    </submittedName>
</protein>
<reference evidence="1" key="1">
    <citation type="journal article" date="2015" name="Nature">
        <title>Complex archaea that bridge the gap between prokaryotes and eukaryotes.</title>
        <authorList>
            <person name="Spang A."/>
            <person name="Saw J.H."/>
            <person name="Jorgensen S.L."/>
            <person name="Zaremba-Niedzwiedzka K."/>
            <person name="Martijn J."/>
            <person name="Lind A.E."/>
            <person name="van Eijk R."/>
            <person name="Schleper C."/>
            <person name="Guy L."/>
            <person name="Ettema T.J."/>
        </authorList>
    </citation>
    <scope>NUCLEOTIDE SEQUENCE</scope>
</reference>
<gene>
    <name evidence="1" type="ORF">LCGC14_0532250</name>
</gene>